<dbReference type="AlphaFoldDB" id="A0A6M3M3E7"/>
<reference evidence="1" key="1">
    <citation type="submission" date="2020-03" db="EMBL/GenBank/DDBJ databases">
        <title>The deep terrestrial virosphere.</title>
        <authorList>
            <person name="Holmfeldt K."/>
            <person name="Nilsson E."/>
            <person name="Simone D."/>
            <person name="Lopez-Fernandez M."/>
            <person name="Wu X."/>
            <person name="de Brujin I."/>
            <person name="Lundin D."/>
            <person name="Andersson A."/>
            <person name="Bertilsson S."/>
            <person name="Dopson M."/>
        </authorList>
    </citation>
    <scope>NUCLEOTIDE SEQUENCE</scope>
    <source>
        <strain evidence="1">MM171A00621</strain>
    </source>
</reference>
<sequence length="281" mass="31577">MTNQGVINIKVQSTGYNLPTPEWGYEVSINTALIHTEHLPYGYGIWDNGVVNVSRILKATWLLNATDTDTLLAIFDDINKGRGQSVEIKLGTEPTGFYPFGPDHGDVGDFDCRMINIDINSVMAEPWQYFKTEMTFVEESNPSYSLPSEISEGDLQIGTITNLRYPPSMPKSRTRYGFSTQLAYDGTPYTVDKTNGFDYNATTLNMVCNQSKAAALIDHLINTVRNNYLTIISQSNNYIFGQPGGSNDTYTCQWLDSILNIKHTTYDRFEFDLNFWGEGAT</sequence>
<dbReference type="EMBL" id="MT143688">
    <property type="protein sequence ID" value="QJB00305.1"/>
    <property type="molecule type" value="Genomic_DNA"/>
</dbReference>
<protein>
    <recommendedName>
        <fullName evidence="2">Tail protein</fullName>
    </recommendedName>
</protein>
<gene>
    <name evidence="1" type="ORF">MM171A00621_0020</name>
</gene>
<name>A0A6M3M3E7_9ZZZZ</name>
<evidence type="ECO:0000313" key="1">
    <source>
        <dbReference type="EMBL" id="QJB00305.1"/>
    </source>
</evidence>
<evidence type="ECO:0008006" key="2">
    <source>
        <dbReference type="Google" id="ProtNLM"/>
    </source>
</evidence>
<accession>A0A6M3M3E7</accession>
<proteinExistence type="predicted"/>
<organism evidence="1">
    <name type="scientific">viral metagenome</name>
    <dbReference type="NCBI Taxonomy" id="1070528"/>
    <lineage>
        <taxon>unclassified sequences</taxon>
        <taxon>metagenomes</taxon>
        <taxon>organismal metagenomes</taxon>
    </lineage>
</organism>